<protein>
    <recommendedName>
        <fullName evidence="8">BING4 C-terminal domain-containing protein</fullName>
    </recommendedName>
</protein>
<keyword evidence="3 6" id="KW-0853">WD repeat</keyword>
<evidence type="ECO:0000313" key="9">
    <source>
        <dbReference type="EMBL" id="OAE31024.1"/>
    </source>
</evidence>
<accession>A0A176WDN7</accession>
<organism evidence="9 10">
    <name type="scientific">Marchantia polymorpha subsp. ruderalis</name>
    <dbReference type="NCBI Taxonomy" id="1480154"/>
    <lineage>
        <taxon>Eukaryota</taxon>
        <taxon>Viridiplantae</taxon>
        <taxon>Streptophyta</taxon>
        <taxon>Embryophyta</taxon>
        <taxon>Marchantiophyta</taxon>
        <taxon>Marchantiopsida</taxon>
        <taxon>Marchantiidae</taxon>
        <taxon>Marchantiales</taxon>
        <taxon>Marchantiaceae</taxon>
        <taxon>Marchantia</taxon>
    </lineage>
</organism>
<feature type="region of interest" description="Disordered" evidence="7">
    <location>
        <begin position="520"/>
        <end position="544"/>
    </location>
</feature>
<dbReference type="AlphaFoldDB" id="A0A176WDN7"/>
<gene>
    <name evidence="9" type="ORF">AXG93_1502s1240</name>
</gene>
<keyword evidence="2" id="KW-0698">rRNA processing</keyword>
<feature type="region of interest" description="Disordered" evidence="7">
    <location>
        <begin position="485"/>
        <end position="504"/>
    </location>
</feature>
<keyword evidence="10" id="KW-1185">Reference proteome</keyword>
<dbReference type="SMART" id="SM01033">
    <property type="entry name" value="BING4CT"/>
    <property type="match status" value="1"/>
</dbReference>
<dbReference type="PROSITE" id="PS50082">
    <property type="entry name" value="WD_REPEATS_2"/>
    <property type="match status" value="1"/>
</dbReference>
<dbReference type="PANTHER" id="PTHR14085:SF3">
    <property type="entry name" value="WD REPEAT-CONTAINING PROTEIN 46"/>
    <property type="match status" value="1"/>
</dbReference>
<name>A0A176WDN7_MARPO</name>
<feature type="domain" description="BING4 C-terminal" evidence="8">
    <location>
        <begin position="367"/>
        <end position="447"/>
    </location>
</feature>
<evidence type="ECO:0000256" key="5">
    <source>
        <dbReference type="ARBA" id="ARBA00023242"/>
    </source>
</evidence>
<dbReference type="InterPro" id="IPR012952">
    <property type="entry name" value="BING4_C_dom"/>
</dbReference>
<feature type="repeat" description="WD" evidence="6">
    <location>
        <begin position="286"/>
        <end position="327"/>
    </location>
</feature>
<dbReference type="PROSITE" id="PS50294">
    <property type="entry name" value="WD_REPEATS_REGION"/>
    <property type="match status" value="1"/>
</dbReference>
<comment type="subcellular location">
    <subcellularLocation>
        <location evidence="1">Nucleus</location>
        <location evidence="1">Nucleolus</location>
    </subcellularLocation>
</comment>
<dbReference type="EMBL" id="LVLJ01001188">
    <property type="protein sequence ID" value="OAE31024.1"/>
    <property type="molecule type" value="Genomic_DNA"/>
</dbReference>
<evidence type="ECO:0000256" key="1">
    <source>
        <dbReference type="ARBA" id="ARBA00004604"/>
    </source>
</evidence>
<evidence type="ECO:0000256" key="7">
    <source>
        <dbReference type="SAM" id="MobiDB-lite"/>
    </source>
</evidence>
<dbReference type="Proteomes" id="UP000077202">
    <property type="component" value="Unassembled WGS sequence"/>
</dbReference>
<proteinExistence type="predicted"/>
<dbReference type="InterPro" id="IPR015943">
    <property type="entry name" value="WD40/YVTN_repeat-like_dom_sf"/>
</dbReference>
<evidence type="ECO:0000313" key="10">
    <source>
        <dbReference type="Proteomes" id="UP000077202"/>
    </source>
</evidence>
<reference evidence="9" key="1">
    <citation type="submission" date="2016-03" db="EMBL/GenBank/DDBJ databases">
        <title>Mechanisms controlling the formation of the plant cell surface in tip-growing cells are functionally conserved among land plants.</title>
        <authorList>
            <person name="Honkanen S."/>
            <person name="Jones V.A."/>
            <person name="Morieri G."/>
            <person name="Champion C."/>
            <person name="Hetherington A.J."/>
            <person name="Kelly S."/>
            <person name="Saint-Marcoux D."/>
            <person name="Proust H."/>
            <person name="Prescott H."/>
            <person name="Dolan L."/>
        </authorList>
    </citation>
    <scope>NUCLEOTIDE SEQUENCE [LARGE SCALE GENOMIC DNA]</scope>
    <source>
        <tissue evidence="9">Whole gametophyte</tissue>
    </source>
</reference>
<dbReference type="InterPro" id="IPR019775">
    <property type="entry name" value="WD40_repeat_CS"/>
</dbReference>
<dbReference type="Pfam" id="PF00400">
    <property type="entry name" value="WD40"/>
    <property type="match status" value="1"/>
</dbReference>
<keyword evidence="5" id="KW-0539">Nucleus</keyword>
<feature type="region of interest" description="Disordered" evidence="7">
    <location>
        <begin position="1"/>
        <end position="26"/>
    </location>
</feature>
<evidence type="ECO:0000256" key="3">
    <source>
        <dbReference type="ARBA" id="ARBA00022574"/>
    </source>
</evidence>
<comment type="caution">
    <text evidence="9">The sequence shown here is derived from an EMBL/GenBank/DDBJ whole genome shotgun (WGS) entry which is preliminary data.</text>
</comment>
<evidence type="ECO:0000256" key="2">
    <source>
        <dbReference type="ARBA" id="ARBA00022552"/>
    </source>
</evidence>
<dbReference type="GO" id="GO:0032040">
    <property type="term" value="C:small-subunit processome"/>
    <property type="evidence" value="ECO:0007669"/>
    <property type="project" value="TreeGrafter"/>
</dbReference>
<keyword evidence="4" id="KW-0677">Repeat</keyword>
<dbReference type="GO" id="GO:0000462">
    <property type="term" value="P:maturation of SSU-rRNA from tricistronic rRNA transcript (SSU-rRNA, 5.8S rRNA, LSU-rRNA)"/>
    <property type="evidence" value="ECO:0007669"/>
    <property type="project" value="TreeGrafter"/>
</dbReference>
<feature type="compositionally biased region" description="Basic residues" evidence="7">
    <location>
        <begin position="485"/>
        <end position="501"/>
    </location>
</feature>
<dbReference type="Gene3D" id="2.130.10.10">
    <property type="entry name" value="YVTN repeat-like/Quinoprotein amine dehydrogenase"/>
    <property type="match status" value="1"/>
</dbReference>
<dbReference type="SMART" id="SM00320">
    <property type="entry name" value="WD40"/>
    <property type="match status" value="7"/>
</dbReference>
<dbReference type="InterPro" id="IPR036322">
    <property type="entry name" value="WD40_repeat_dom_sf"/>
</dbReference>
<dbReference type="InterPro" id="IPR001680">
    <property type="entry name" value="WD40_rpt"/>
</dbReference>
<dbReference type="PANTHER" id="PTHR14085">
    <property type="entry name" value="WD-REPEAT PROTEIN BING4"/>
    <property type="match status" value="1"/>
</dbReference>
<sequence length="544" mass="60629">MKKEKKQKTEKKSTGPAMKKGISKSVKDKRTLNPAAVLRKKYERGAGPALKGITDKKLKGQLTVKEKLYGEAAITAAQTEQWLLPSEGGYLEAEGLEQTQHFTQETIVKEVDITSARKAFDLQLQDLGPYTLDYNNNGKYLVIGGRKGHLAIMDWKQSKLITELQVMETVRDVKFLHNELFFAVAQKKYVYIYDKQGVEVHCLRDHISPLKLEFLPHHFLLASTDKAGILRYQDTSTGQMLSHMRTHLGRCGVLRMNPYNSVVGLGHNNGTVTMWSPNMPNPLVSMLCHKGPVTAIAYDTEGRQMATSGIDGKVKIWDVRKFSPLHFYFAPTAARSLDISQKGLLAVSSGSGVQIWRDALTAKQSKPYMAHRVSKGSQVQDLAFCPYEDVLAIGHGNGISSILVPGAGEPNFDSFVSNPYESLKQRREGEVHKLLDKLQPEMIVLDPEQIGAVQRSASENQLSKDMLAKEANDAIAEKLGLKVKEKKKTKGRNKSSKRVRRKDSNIVTVKRALIAEQLKADRKAQGKEAAPSAVLPRALERFKR</sequence>
<dbReference type="InterPro" id="IPR040315">
    <property type="entry name" value="WDR46/Utp7"/>
</dbReference>
<dbReference type="PROSITE" id="PS00678">
    <property type="entry name" value="WD_REPEATS_1"/>
    <property type="match status" value="1"/>
</dbReference>
<evidence type="ECO:0000256" key="6">
    <source>
        <dbReference type="PROSITE-ProRule" id="PRU00221"/>
    </source>
</evidence>
<dbReference type="SUPFAM" id="SSF50978">
    <property type="entry name" value="WD40 repeat-like"/>
    <property type="match status" value="1"/>
</dbReference>
<dbReference type="GO" id="GO:0030686">
    <property type="term" value="C:90S preribosome"/>
    <property type="evidence" value="ECO:0007669"/>
    <property type="project" value="TreeGrafter"/>
</dbReference>
<evidence type="ECO:0000256" key="4">
    <source>
        <dbReference type="ARBA" id="ARBA00022737"/>
    </source>
</evidence>
<dbReference type="FunFam" id="2.130.10.10:FF:000378">
    <property type="entry name" value="U3 small nucleolar RNA-associated protein 7"/>
    <property type="match status" value="1"/>
</dbReference>
<evidence type="ECO:0000259" key="8">
    <source>
        <dbReference type="SMART" id="SM01033"/>
    </source>
</evidence>
<dbReference type="Pfam" id="PF08149">
    <property type="entry name" value="BING4CT"/>
    <property type="match status" value="1"/>
</dbReference>